<gene>
    <name evidence="8" type="ORF">BCF44_120198</name>
</gene>
<dbReference type="InterPro" id="IPR016032">
    <property type="entry name" value="Sig_transdc_resp-reg_C-effctor"/>
</dbReference>
<evidence type="ECO:0000256" key="3">
    <source>
        <dbReference type="ARBA" id="ARBA00023125"/>
    </source>
</evidence>
<name>A0A3E0GZ99_9PSEU</name>
<keyword evidence="1" id="KW-0597">Phosphoprotein</keyword>
<dbReference type="PROSITE" id="PS50110">
    <property type="entry name" value="RESPONSE_REGULATORY"/>
    <property type="match status" value="1"/>
</dbReference>
<evidence type="ECO:0000259" key="6">
    <source>
        <dbReference type="PROSITE" id="PS50043"/>
    </source>
</evidence>
<reference evidence="8 9" key="1">
    <citation type="submission" date="2018-08" db="EMBL/GenBank/DDBJ databases">
        <title>Genomic Encyclopedia of Archaeal and Bacterial Type Strains, Phase II (KMG-II): from individual species to whole genera.</title>
        <authorList>
            <person name="Goeker M."/>
        </authorList>
    </citation>
    <scope>NUCLEOTIDE SEQUENCE [LARGE SCALE GENOMIC DNA]</scope>
    <source>
        <strain evidence="8 9">DSM 45791</strain>
    </source>
</reference>
<comment type="caution">
    <text evidence="5">Lacks conserved residue(s) required for the propagation of feature annotation.</text>
</comment>
<evidence type="ECO:0000256" key="2">
    <source>
        <dbReference type="ARBA" id="ARBA00023015"/>
    </source>
</evidence>
<dbReference type="EMBL" id="QUNO01000020">
    <property type="protein sequence ID" value="REH33126.1"/>
    <property type="molecule type" value="Genomic_DNA"/>
</dbReference>
<evidence type="ECO:0000256" key="5">
    <source>
        <dbReference type="PROSITE-ProRule" id="PRU00169"/>
    </source>
</evidence>
<dbReference type="Proteomes" id="UP000256269">
    <property type="component" value="Unassembled WGS sequence"/>
</dbReference>
<dbReference type="AlphaFoldDB" id="A0A3E0GZ99"/>
<dbReference type="OrthoDB" id="9808843at2"/>
<feature type="domain" description="HTH luxR-type" evidence="6">
    <location>
        <begin position="140"/>
        <end position="205"/>
    </location>
</feature>
<dbReference type="SUPFAM" id="SSF52172">
    <property type="entry name" value="CheY-like"/>
    <property type="match status" value="1"/>
</dbReference>
<dbReference type="RefSeq" id="WP_116180527.1">
    <property type="nucleotide sequence ID" value="NZ_CP144375.1"/>
</dbReference>
<keyword evidence="4" id="KW-0804">Transcription</keyword>
<comment type="caution">
    <text evidence="8">The sequence shown here is derived from an EMBL/GenBank/DDBJ whole genome shotgun (WGS) entry which is preliminary data.</text>
</comment>
<dbReference type="Pfam" id="PF00072">
    <property type="entry name" value="Response_reg"/>
    <property type="match status" value="1"/>
</dbReference>
<keyword evidence="9" id="KW-1185">Reference proteome</keyword>
<dbReference type="InterPro" id="IPR001789">
    <property type="entry name" value="Sig_transdc_resp-reg_receiver"/>
</dbReference>
<accession>A0A3E0GZ99</accession>
<dbReference type="GO" id="GO:0006355">
    <property type="term" value="P:regulation of DNA-templated transcription"/>
    <property type="evidence" value="ECO:0007669"/>
    <property type="project" value="InterPro"/>
</dbReference>
<dbReference type="Pfam" id="PF00196">
    <property type="entry name" value="GerE"/>
    <property type="match status" value="1"/>
</dbReference>
<dbReference type="PRINTS" id="PR00038">
    <property type="entry name" value="HTHLUXR"/>
</dbReference>
<dbReference type="InterPro" id="IPR011006">
    <property type="entry name" value="CheY-like_superfamily"/>
</dbReference>
<dbReference type="PANTHER" id="PTHR43214:SF24">
    <property type="entry name" value="TRANSCRIPTIONAL REGULATORY PROTEIN NARL-RELATED"/>
    <property type="match status" value="1"/>
</dbReference>
<feature type="domain" description="Response regulatory" evidence="7">
    <location>
        <begin position="4"/>
        <end position="120"/>
    </location>
</feature>
<dbReference type="SMART" id="SM00421">
    <property type="entry name" value="HTH_LUXR"/>
    <property type="match status" value="1"/>
</dbReference>
<organism evidence="8 9">
    <name type="scientific">Kutzneria buriramensis</name>
    <dbReference type="NCBI Taxonomy" id="1045776"/>
    <lineage>
        <taxon>Bacteria</taxon>
        <taxon>Bacillati</taxon>
        <taxon>Actinomycetota</taxon>
        <taxon>Actinomycetes</taxon>
        <taxon>Pseudonocardiales</taxon>
        <taxon>Pseudonocardiaceae</taxon>
        <taxon>Kutzneria</taxon>
    </lineage>
</organism>
<sequence length="212" mass="22623">MTIRTAVIEEHTLIRYGLARLIEQQPDMEFVGEACSGSDAVRLIAAQRPDVVTVAVTLPDTDGIRLARELRDRHPNLGIVVLTSQGEDDVLFRAMETGASAFVPKTAPTSEVLGAVRHASVAASSFTASGLAGAFARQREAEARHGLSPRERETLELLSRGLSVPAIAGQMYVSLSTAKTYVTRLYDKLGASNRAQAIMAAVQHGLIQGVAS</sequence>
<protein>
    <submittedName>
        <fullName evidence="8">DNA-binding NarL/FixJ family response regulator</fullName>
    </submittedName>
</protein>
<dbReference type="SMART" id="SM00448">
    <property type="entry name" value="REC"/>
    <property type="match status" value="1"/>
</dbReference>
<evidence type="ECO:0000256" key="1">
    <source>
        <dbReference type="ARBA" id="ARBA00022553"/>
    </source>
</evidence>
<evidence type="ECO:0000256" key="4">
    <source>
        <dbReference type="ARBA" id="ARBA00023163"/>
    </source>
</evidence>
<dbReference type="CDD" id="cd06170">
    <property type="entry name" value="LuxR_C_like"/>
    <property type="match status" value="1"/>
</dbReference>
<evidence type="ECO:0000313" key="8">
    <source>
        <dbReference type="EMBL" id="REH33126.1"/>
    </source>
</evidence>
<dbReference type="GO" id="GO:0003677">
    <property type="term" value="F:DNA binding"/>
    <property type="evidence" value="ECO:0007669"/>
    <property type="project" value="UniProtKB-KW"/>
</dbReference>
<dbReference type="PANTHER" id="PTHR43214">
    <property type="entry name" value="TWO-COMPONENT RESPONSE REGULATOR"/>
    <property type="match status" value="1"/>
</dbReference>
<dbReference type="PROSITE" id="PS50043">
    <property type="entry name" value="HTH_LUXR_2"/>
    <property type="match status" value="1"/>
</dbReference>
<dbReference type="SUPFAM" id="SSF46894">
    <property type="entry name" value="C-terminal effector domain of the bipartite response regulators"/>
    <property type="match status" value="1"/>
</dbReference>
<proteinExistence type="predicted"/>
<keyword evidence="2" id="KW-0805">Transcription regulation</keyword>
<evidence type="ECO:0000313" key="9">
    <source>
        <dbReference type="Proteomes" id="UP000256269"/>
    </source>
</evidence>
<keyword evidence="3 8" id="KW-0238">DNA-binding</keyword>
<dbReference type="InterPro" id="IPR000792">
    <property type="entry name" value="Tscrpt_reg_LuxR_C"/>
</dbReference>
<dbReference type="GO" id="GO:0000160">
    <property type="term" value="P:phosphorelay signal transduction system"/>
    <property type="evidence" value="ECO:0007669"/>
    <property type="project" value="InterPro"/>
</dbReference>
<dbReference type="InterPro" id="IPR058245">
    <property type="entry name" value="NreC/VraR/RcsB-like_REC"/>
</dbReference>
<dbReference type="InterPro" id="IPR039420">
    <property type="entry name" value="WalR-like"/>
</dbReference>
<dbReference type="CDD" id="cd17535">
    <property type="entry name" value="REC_NarL-like"/>
    <property type="match status" value="1"/>
</dbReference>
<evidence type="ECO:0000259" key="7">
    <source>
        <dbReference type="PROSITE" id="PS50110"/>
    </source>
</evidence>
<dbReference type="Gene3D" id="3.40.50.2300">
    <property type="match status" value="1"/>
</dbReference>